<accession>A0A645A942</accession>
<evidence type="ECO:0000313" key="3">
    <source>
        <dbReference type="EMBL" id="MPM49690.1"/>
    </source>
</evidence>
<dbReference type="SMART" id="SM00530">
    <property type="entry name" value="HTH_XRE"/>
    <property type="match status" value="1"/>
</dbReference>
<dbReference type="PANTHER" id="PTHR46797:SF1">
    <property type="entry name" value="METHYLPHOSPHONATE SYNTHASE"/>
    <property type="match status" value="1"/>
</dbReference>
<sequence>MNARKNAHLTQAQLAERVGVDKGYISRVERGLIVPTIGTFYKIVAAMGLSVELRPYT</sequence>
<evidence type="ECO:0000256" key="1">
    <source>
        <dbReference type="ARBA" id="ARBA00023125"/>
    </source>
</evidence>
<dbReference type="SUPFAM" id="SSF47413">
    <property type="entry name" value="lambda repressor-like DNA-binding domains"/>
    <property type="match status" value="1"/>
</dbReference>
<evidence type="ECO:0000259" key="2">
    <source>
        <dbReference type="PROSITE" id="PS50943"/>
    </source>
</evidence>
<keyword evidence="1" id="KW-0238">DNA-binding</keyword>
<dbReference type="Pfam" id="PF01381">
    <property type="entry name" value="HTH_3"/>
    <property type="match status" value="1"/>
</dbReference>
<dbReference type="GO" id="GO:0005829">
    <property type="term" value="C:cytosol"/>
    <property type="evidence" value="ECO:0007669"/>
    <property type="project" value="TreeGrafter"/>
</dbReference>
<dbReference type="GO" id="GO:0003700">
    <property type="term" value="F:DNA-binding transcription factor activity"/>
    <property type="evidence" value="ECO:0007669"/>
    <property type="project" value="TreeGrafter"/>
</dbReference>
<protein>
    <recommendedName>
        <fullName evidence="2">HTH cro/C1-type domain-containing protein</fullName>
    </recommendedName>
</protein>
<dbReference type="AlphaFoldDB" id="A0A645A942"/>
<reference evidence="3" key="1">
    <citation type="submission" date="2019-08" db="EMBL/GenBank/DDBJ databases">
        <authorList>
            <person name="Kucharzyk K."/>
            <person name="Murdoch R.W."/>
            <person name="Higgins S."/>
            <person name="Loffler F."/>
        </authorList>
    </citation>
    <scope>NUCLEOTIDE SEQUENCE</scope>
</reference>
<dbReference type="PANTHER" id="PTHR46797">
    <property type="entry name" value="HTH-TYPE TRANSCRIPTIONAL REGULATOR"/>
    <property type="match status" value="1"/>
</dbReference>
<dbReference type="CDD" id="cd00093">
    <property type="entry name" value="HTH_XRE"/>
    <property type="match status" value="1"/>
</dbReference>
<dbReference type="EMBL" id="VSSQ01012634">
    <property type="protein sequence ID" value="MPM49690.1"/>
    <property type="molecule type" value="Genomic_DNA"/>
</dbReference>
<feature type="domain" description="HTH cro/C1-type" evidence="2">
    <location>
        <begin position="2"/>
        <end position="54"/>
    </location>
</feature>
<proteinExistence type="predicted"/>
<dbReference type="Gene3D" id="1.10.260.40">
    <property type="entry name" value="lambda repressor-like DNA-binding domains"/>
    <property type="match status" value="1"/>
</dbReference>
<dbReference type="GO" id="GO:0003677">
    <property type="term" value="F:DNA binding"/>
    <property type="evidence" value="ECO:0007669"/>
    <property type="project" value="UniProtKB-KW"/>
</dbReference>
<name>A0A645A942_9ZZZZ</name>
<dbReference type="PROSITE" id="PS50943">
    <property type="entry name" value="HTH_CROC1"/>
    <property type="match status" value="1"/>
</dbReference>
<dbReference type="InterPro" id="IPR010982">
    <property type="entry name" value="Lambda_DNA-bd_dom_sf"/>
</dbReference>
<organism evidence="3">
    <name type="scientific">bioreactor metagenome</name>
    <dbReference type="NCBI Taxonomy" id="1076179"/>
    <lineage>
        <taxon>unclassified sequences</taxon>
        <taxon>metagenomes</taxon>
        <taxon>ecological metagenomes</taxon>
    </lineage>
</organism>
<dbReference type="InterPro" id="IPR050807">
    <property type="entry name" value="TransReg_Diox_bact_type"/>
</dbReference>
<gene>
    <name evidence="3" type="ORF">SDC9_96420</name>
</gene>
<dbReference type="InterPro" id="IPR001387">
    <property type="entry name" value="Cro/C1-type_HTH"/>
</dbReference>
<comment type="caution">
    <text evidence="3">The sequence shown here is derived from an EMBL/GenBank/DDBJ whole genome shotgun (WGS) entry which is preliminary data.</text>
</comment>